<name>A0A1I8B3X9_MELHA</name>
<evidence type="ECO:0000313" key="2">
    <source>
        <dbReference type="Proteomes" id="UP000095281"/>
    </source>
</evidence>
<dbReference type="Proteomes" id="UP000095281">
    <property type="component" value="Unplaced"/>
</dbReference>
<organism evidence="2 3">
    <name type="scientific">Meloidogyne hapla</name>
    <name type="common">Root-knot nematode worm</name>
    <dbReference type="NCBI Taxonomy" id="6305"/>
    <lineage>
        <taxon>Eukaryota</taxon>
        <taxon>Metazoa</taxon>
        <taxon>Ecdysozoa</taxon>
        <taxon>Nematoda</taxon>
        <taxon>Chromadorea</taxon>
        <taxon>Rhabditida</taxon>
        <taxon>Tylenchina</taxon>
        <taxon>Tylenchomorpha</taxon>
        <taxon>Tylenchoidea</taxon>
        <taxon>Meloidogynidae</taxon>
        <taxon>Meloidogyninae</taxon>
        <taxon>Meloidogyne</taxon>
    </lineage>
</organism>
<feature type="chain" id="PRO_5009315405" evidence="1">
    <location>
        <begin position="21"/>
        <end position="348"/>
    </location>
</feature>
<feature type="signal peptide" evidence="1">
    <location>
        <begin position="1"/>
        <end position="20"/>
    </location>
</feature>
<sequence>MNLLAIKFLFLIWTLHGGSCMDGDDENYVFPKHPAQREEFEKMLQIASGIMKKGILELILNNVKEATHKMNKYIRYVRLIGPGSLVQHNNHEFYSKDGWDDFNSRTAEGKARIMSILHIRAIFQVALLIEIVEHFNQVQEGRVKIKASIEDVHLDQNEMKYYKVKGIEPILQEMPLYKVWAEKMDKSKSKQKNSKKESKVLLRGSSSRSDAKFIFRKEQASSVNSEDNIWPSEEWVKWLNNETNNLNTIPKIFGKKVNHDEVTLIMMFDCQYPMVKEILNAYLKEGKVKFVLIGAKFEDTSYFYGETDEKLVQIINKKITYITFPEMDDYLKDIFRHGTNIYFGKTGN</sequence>
<reference evidence="3" key="1">
    <citation type="submission" date="2016-11" db="UniProtKB">
        <authorList>
            <consortium name="WormBaseParasite"/>
        </authorList>
    </citation>
    <scope>IDENTIFICATION</scope>
</reference>
<keyword evidence="1" id="KW-0732">Signal</keyword>
<keyword evidence="2" id="KW-1185">Reference proteome</keyword>
<accession>A0A1I8B3X9</accession>
<protein>
    <submittedName>
        <fullName evidence="3">ANF_receptor domain-containing protein</fullName>
    </submittedName>
</protein>
<proteinExistence type="predicted"/>
<evidence type="ECO:0000256" key="1">
    <source>
        <dbReference type="SAM" id="SignalP"/>
    </source>
</evidence>
<dbReference type="WBParaSite" id="MhA1_Contig13.frz3.gene8">
    <property type="protein sequence ID" value="MhA1_Contig13.frz3.gene8"/>
    <property type="gene ID" value="MhA1_Contig13.frz3.gene8"/>
</dbReference>
<dbReference type="AlphaFoldDB" id="A0A1I8B3X9"/>
<evidence type="ECO:0000313" key="3">
    <source>
        <dbReference type="WBParaSite" id="MhA1_Contig13.frz3.gene8"/>
    </source>
</evidence>